<dbReference type="Pfam" id="PF05787">
    <property type="entry name" value="PhoX"/>
    <property type="match status" value="1"/>
</dbReference>
<dbReference type="PROSITE" id="PS51318">
    <property type="entry name" value="TAT"/>
    <property type="match status" value="1"/>
</dbReference>
<comment type="caution">
    <text evidence="1">The sequence shown here is derived from an EMBL/GenBank/DDBJ whole genome shotgun (WGS) entry which is preliminary data.</text>
</comment>
<gene>
    <name evidence="1" type="ORF">IQ260_28495</name>
</gene>
<dbReference type="PANTHER" id="PTHR35399">
    <property type="entry name" value="SLR8030 PROTEIN"/>
    <property type="match status" value="1"/>
</dbReference>
<dbReference type="AlphaFoldDB" id="A0A929A019"/>
<evidence type="ECO:0000313" key="2">
    <source>
        <dbReference type="Proteomes" id="UP000615026"/>
    </source>
</evidence>
<evidence type="ECO:0000313" key="1">
    <source>
        <dbReference type="EMBL" id="MBE9070585.1"/>
    </source>
</evidence>
<dbReference type="InterPro" id="IPR008557">
    <property type="entry name" value="PhoX"/>
</dbReference>
<proteinExistence type="predicted"/>
<feature type="non-terminal residue" evidence="1">
    <location>
        <position position="362"/>
    </location>
</feature>
<dbReference type="RefSeq" id="WP_193996444.1">
    <property type="nucleotide sequence ID" value="NZ_JADEXP010000470.1"/>
</dbReference>
<organism evidence="1 2">
    <name type="scientific">Leptolyngbya cf. ectocarpi LEGE 11479</name>
    <dbReference type="NCBI Taxonomy" id="1828722"/>
    <lineage>
        <taxon>Bacteria</taxon>
        <taxon>Bacillati</taxon>
        <taxon>Cyanobacteriota</taxon>
        <taxon>Cyanophyceae</taxon>
        <taxon>Leptolyngbyales</taxon>
        <taxon>Leptolyngbyaceae</taxon>
        <taxon>Leptolyngbya group</taxon>
        <taxon>Leptolyngbya</taxon>
    </lineage>
</organism>
<accession>A0A929A019</accession>
<sequence length="362" mass="38674">MSHDNEVCNRSTNRPFEDILKASFSRRHMLQRSAVLSAAGFMGAFVGESLLAKGAAAAASLSGGGAAGTLLAQTSGLLGFTAVKIADAVVDPATPTISDDYEYQSLIPWGTSIQPGGKEYNGDPNSRPTAAEQANQVGIGHDGIWFFAKNGTSSTEGMLCVNHEFGRNRHVLGKGVPESLADVRLSQHAHGVSVVAIKKTNGKWDRVASPNSRRIHVNTEVEFSGPVAGHSLLKNAANNVPQGTVNNCGNGYTPWGTYLTCEENFNGYFGSSEGDAFVPDENQGRYGFSATGFGYGWEQFDNRFDLSNPNYANEHHRFGWIVEIDPEDGSKKAVKRTALGRFKHEGFAFATGAGGRAVGYMG</sequence>
<dbReference type="EMBL" id="JADEXP010000470">
    <property type="protein sequence ID" value="MBE9070585.1"/>
    <property type="molecule type" value="Genomic_DNA"/>
</dbReference>
<reference evidence="1" key="1">
    <citation type="submission" date="2020-10" db="EMBL/GenBank/DDBJ databases">
        <authorList>
            <person name="Castelo-Branco R."/>
            <person name="Eusebio N."/>
            <person name="Adriana R."/>
            <person name="Vieira A."/>
            <person name="Brugerolle De Fraissinette N."/>
            <person name="Rezende De Castro R."/>
            <person name="Schneider M.P."/>
            <person name="Vasconcelos V."/>
            <person name="Leao P.N."/>
        </authorList>
    </citation>
    <scope>NUCLEOTIDE SEQUENCE</scope>
    <source>
        <strain evidence="1">LEGE 11479</strain>
    </source>
</reference>
<protein>
    <submittedName>
        <fullName evidence="1">DUF839 domain-containing protein</fullName>
    </submittedName>
</protein>
<keyword evidence="2" id="KW-1185">Reference proteome</keyword>
<name>A0A929A019_LEPEC</name>
<dbReference type="Proteomes" id="UP000615026">
    <property type="component" value="Unassembled WGS sequence"/>
</dbReference>
<dbReference type="PANTHER" id="PTHR35399:SF2">
    <property type="entry name" value="DUF839 DOMAIN-CONTAINING PROTEIN"/>
    <property type="match status" value="1"/>
</dbReference>
<dbReference type="InterPro" id="IPR006311">
    <property type="entry name" value="TAT_signal"/>
</dbReference>